<dbReference type="Proteomes" id="UP000663836">
    <property type="component" value="Unassembled WGS sequence"/>
</dbReference>
<comment type="caution">
    <text evidence="3">The sequence shown here is derived from an EMBL/GenBank/DDBJ whole genome shotgun (WGS) entry which is preliminary data.</text>
</comment>
<evidence type="ECO:0000313" key="3">
    <source>
        <dbReference type="EMBL" id="CAF3863805.1"/>
    </source>
</evidence>
<proteinExistence type="predicted"/>
<dbReference type="Proteomes" id="UP000663864">
    <property type="component" value="Unassembled WGS sequence"/>
</dbReference>
<dbReference type="Proteomes" id="UP000663882">
    <property type="component" value="Unassembled WGS sequence"/>
</dbReference>
<protein>
    <submittedName>
        <fullName evidence="3">Uncharacterized protein</fullName>
    </submittedName>
</protein>
<dbReference type="EMBL" id="CAJOBD010002199">
    <property type="protein sequence ID" value="CAF3863805.1"/>
    <property type="molecule type" value="Genomic_DNA"/>
</dbReference>
<evidence type="ECO:0000313" key="2">
    <source>
        <dbReference type="EMBL" id="CAF1266810.1"/>
    </source>
</evidence>
<accession>A0A819FFD1</accession>
<evidence type="ECO:0000313" key="4">
    <source>
        <dbReference type="Proteomes" id="UP000663836"/>
    </source>
</evidence>
<organism evidence="3 4">
    <name type="scientific">Rotaria sordida</name>
    <dbReference type="NCBI Taxonomy" id="392033"/>
    <lineage>
        <taxon>Eukaryota</taxon>
        <taxon>Metazoa</taxon>
        <taxon>Spiralia</taxon>
        <taxon>Gnathifera</taxon>
        <taxon>Rotifera</taxon>
        <taxon>Eurotatoria</taxon>
        <taxon>Bdelloidea</taxon>
        <taxon>Philodinida</taxon>
        <taxon>Philodinidae</taxon>
        <taxon>Rotaria</taxon>
    </lineage>
</organism>
<dbReference type="OrthoDB" id="10037026at2759"/>
<dbReference type="EMBL" id="CAJNOT010001942">
    <property type="protein sequence ID" value="CAF1266810.1"/>
    <property type="molecule type" value="Genomic_DNA"/>
</dbReference>
<reference evidence="3" key="1">
    <citation type="submission" date="2021-02" db="EMBL/GenBank/DDBJ databases">
        <authorList>
            <person name="Nowell W R."/>
        </authorList>
    </citation>
    <scope>NUCLEOTIDE SEQUENCE</scope>
</reference>
<sequence>KYSPTTRPGYDQDTLLDDPFSHEYIITKRYQAFPVSIIDEQMVNVKNNDQVIEIWL</sequence>
<evidence type="ECO:0000313" key="1">
    <source>
        <dbReference type="EMBL" id="CAF1214986.1"/>
    </source>
</evidence>
<gene>
    <name evidence="3" type="ORF">JBS370_LOCUS18915</name>
    <name evidence="1" type="ORF">RFH988_LOCUS25329</name>
    <name evidence="2" type="ORF">ZHD862_LOCUS26198</name>
</gene>
<name>A0A819FFD1_9BILA</name>
<dbReference type="AlphaFoldDB" id="A0A819FFD1"/>
<dbReference type="EMBL" id="CAJNOO010001921">
    <property type="protein sequence ID" value="CAF1214986.1"/>
    <property type="molecule type" value="Genomic_DNA"/>
</dbReference>
<feature type="non-terminal residue" evidence="3">
    <location>
        <position position="1"/>
    </location>
</feature>